<dbReference type="InterPro" id="IPR014757">
    <property type="entry name" value="Tscrpt_reg_IclR_C"/>
</dbReference>
<dbReference type="InterPro" id="IPR011991">
    <property type="entry name" value="ArsR-like_HTH"/>
</dbReference>
<sequence length="266" mass="29860">MDRATNNNSESVTGVMRTMAILDALGEVERDCGVSEIAQKLDMSKSTVYRFLQTLKGLGYVIQDEDDRYRLSVRLFELGAKSLPQLDLVREADPAMRHINALTGESVHLGILDAGNIVYVHKLDSSYNLRMYSRIGLRAPLYCTGIGKVLMAWLEESEVLKHLEGETFQPRTSNTLPNIETYLKELAQIRANGYGEDREEFEANMRCLSVPVFNRMGVVIAGMSVSFPCFRFQEDLKASYVRELLDASRATSQRMGCPPALLGDYV</sequence>
<dbReference type="InterPro" id="IPR005471">
    <property type="entry name" value="Tscrpt_reg_IclR_N"/>
</dbReference>
<keyword evidence="3" id="KW-0804">Transcription</keyword>
<name>A0A5E7G3W2_PSEFL</name>
<dbReference type="SUPFAM" id="SSF46785">
    <property type="entry name" value="Winged helix' DNA-binding domain"/>
    <property type="match status" value="1"/>
</dbReference>
<keyword evidence="2" id="KW-0238">DNA-binding</keyword>
<dbReference type="AlphaFoldDB" id="A0A5E7G3W2"/>
<evidence type="ECO:0000256" key="1">
    <source>
        <dbReference type="ARBA" id="ARBA00023015"/>
    </source>
</evidence>
<dbReference type="Gene3D" id="3.30.450.40">
    <property type="match status" value="1"/>
</dbReference>
<dbReference type="InterPro" id="IPR001845">
    <property type="entry name" value="HTH_ArsR_DNA-bd_dom"/>
</dbReference>
<evidence type="ECO:0000259" key="5">
    <source>
        <dbReference type="PROSITE" id="PS51078"/>
    </source>
</evidence>
<dbReference type="SMART" id="SM00418">
    <property type="entry name" value="HTH_ARSR"/>
    <property type="match status" value="1"/>
</dbReference>
<accession>A0A5E7G3W2</accession>
<dbReference type="Proteomes" id="UP000379480">
    <property type="component" value="Unassembled WGS sequence"/>
</dbReference>
<dbReference type="CDD" id="cd00090">
    <property type="entry name" value="HTH_ARSR"/>
    <property type="match status" value="1"/>
</dbReference>
<evidence type="ECO:0000256" key="2">
    <source>
        <dbReference type="ARBA" id="ARBA00023125"/>
    </source>
</evidence>
<dbReference type="Gene3D" id="1.10.10.10">
    <property type="entry name" value="Winged helix-like DNA-binding domain superfamily/Winged helix DNA-binding domain"/>
    <property type="match status" value="1"/>
</dbReference>
<dbReference type="Pfam" id="PF09339">
    <property type="entry name" value="HTH_IclR"/>
    <property type="match status" value="1"/>
</dbReference>
<dbReference type="InterPro" id="IPR036388">
    <property type="entry name" value="WH-like_DNA-bd_sf"/>
</dbReference>
<dbReference type="SMART" id="SM00346">
    <property type="entry name" value="HTH_ICLR"/>
    <property type="match status" value="1"/>
</dbReference>
<dbReference type="FunFam" id="1.10.10.10:FF:000056">
    <property type="entry name" value="IclR family transcriptional regulator"/>
    <property type="match status" value="1"/>
</dbReference>
<dbReference type="InterPro" id="IPR029016">
    <property type="entry name" value="GAF-like_dom_sf"/>
</dbReference>
<dbReference type="OrthoDB" id="9807558at2"/>
<dbReference type="InterPro" id="IPR036390">
    <property type="entry name" value="WH_DNA-bd_sf"/>
</dbReference>
<organism evidence="6 7">
    <name type="scientific">Pseudomonas fluorescens</name>
    <dbReference type="NCBI Taxonomy" id="294"/>
    <lineage>
        <taxon>Bacteria</taxon>
        <taxon>Pseudomonadati</taxon>
        <taxon>Pseudomonadota</taxon>
        <taxon>Gammaproteobacteria</taxon>
        <taxon>Pseudomonadales</taxon>
        <taxon>Pseudomonadaceae</taxon>
        <taxon>Pseudomonas</taxon>
    </lineage>
</organism>
<feature type="domain" description="HTH iclR-type" evidence="4">
    <location>
        <begin position="12"/>
        <end position="73"/>
    </location>
</feature>
<dbReference type="PROSITE" id="PS51077">
    <property type="entry name" value="HTH_ICLR"/>
    <property type="match status" value="1"/>
</dbReference>
<dbReference type="GO" id="GO:0045892">
    <property type="term" value="P:negative regulation of DNA-templated transcription"/>
    <property type="evidence" value="ECO:0007669"/>
    <property type="project" value="TreeGrafter"/>
</dbReference>
<dbReference type="EMBL" id="CABVHY010000053">
    <property type="protein sequence ID" value="VVO43823.1"/>
    <property type="molecule type" value="Genomic_DNA"/>
</dbReference>
<dbReference type="SUPFAM" id="SSF55781">
    <property type="entry name" value="GAF domain-like"/>
    <property type="match status" value="1"/>
</dbReference>
<protein>
    <submittedName>
        <fullName evidence="6">Transcriptional regulator KdgR</fullName>
    </submittedName>
</protein>
<evidence type="ECO:0000259" key="4">
    <source>
        <dbReference type="PROSITE" id="PS51077"/>
    </source>
</evidence>
<dbReference type="PANTHER" id="PTHR30136:SF7">
    <property type="entry name" value="HTH-TYPE TRANSCRIPTIONAL REGULATOR KDGR-RELATED"/>
    <property type="match status" value="1"/>
</dbReference>
<dbReference type="RefSeq" id="WP_150807408.1">
    <property type="nucleotide sequence ID" value="NZ_CABVHY010000053.1"/>
</dbReference>
<feature type="domain" description="IclR-ED" evidence="5">
    <location>
        <begin position="74"/>
        <end position="257"/>
    </location>
</feature>
<dbReference type="NCBIfam" id="NF011671">
    <property type="entry name" value="PRK15090.1"/>
    <property type="match status" value="1"/>
</dbReference>
<evidence type="ECO:0000313" key="6">
    <source>
        <dbReference type="EMBL" id="VVO43823.1"/>
    </source>
</evidence>
<dbReference type="GO" id="GO:0003700">
    <property type="term" value="F:DNA-binding transcription factor activity"/>
    <property type="evidence" value="ECO:0007669"/>
    <property type="project" value="InterPro"/>
</dbReference>
<gene>
    <name evidence="6" type="primary">kdgR_3</name>
    <name evidence="6" type="ORF">PS723_06245</name>
</gene>
<dbReference type="PROSITE" id="PS51078">
    <property type="entry name" value="ICLR_ED"/>
    <property type="match status" value="1"/>
</dbReference>
<reference evidence="6 7" key="1">
    <citation type="submission" date="2019-09" db="EMBL/GenBank/DDBJ databases">
        <authorList>
            <person name="Chandra G."/>
            <person name="Truman W A."/>
        </authorList>
    </citation>
    <scope>NUCLEOTIDE SEQUENCE [LARGE SCALE GENOMIC DNA]</scope>
    <source>
        <strain evidence="6">PS723</strain>
    </source>
</reference>
<evidence type="ECO:0000256" key="3">
    <source>
        <dbReference type="ARBA" id="ARBA00023163"/>
    </source>
</evidence>
<dbReference type="GO" id="GO:0003677">
    <property type="term" value="F:DNA binding"/>
    <property type="evidence" value="ECO:0007669"/>
    <property type="project" value="UniProtKB-KW"/>
</dbReference>
<dbReference type="PANTHER" id="PTHR30136">
    <property type="entry name" value="HELIX-TURN-HELIX TRANSCRIPTIONAL REGULATOR, ICLR FAMILY"/>
    <property type="match status" value="1"/>
</dbReference>
<dbReference type="Pfam" id="PF01614">
    <property type="entry name" value="IclR_C"/>
    <property type="match status" value="1"/>
</dbReference>
<proteinExistence type="predicted"/>
<dbReference type="InterPro" id="IPR050707">
    <property type="entry name" value="HTH_MetabolicPath_Reg"/>
</dbReference>
<keyword evidence="1" id="KW-0805">Transcription regulation</keyword>
<evidence type="ECO:0000313" key="7">
    <source>
        <dbReference type="Proteomes" id="UP000379480"/>
    </source>
</evidence>